<feature type="region of interest" description="Disordered" evidence="1">
    <location>
        <begin position="167"/>
        <end position="199"/>
    </location>
</feature>
<organism evidence="4 5">
    <name type="scientific">Raphanus sativus</name>
    <name type="common">Radish</name>
    <name type="synonym">Raphanus raphanistrum var. sativus</name>
    <dbReference type="NCBI Taxonomy" id="3726"/>
    <lineage>
        <taxon>Eukaryota</taxon>
        <taxon>Viridiplantae</taxon>
        <taxon>Streptophyta</taxon>
        <taxon>Embryophyta</taxon>
        <taxon>Tracheophyta</taxon>
        <taxon>Spermatophyta</taxon>
        <taxon>Magnoliopsida</taxon>
        <taxon>eudicotyledons</taxon>
        <taxon>Gunneridae</taxon>
        <taxon>Pentapetalae</taxon>
        <taxon>rosids</taxon>
        <taxon>malvids</taxon>
        <taxon>Brassicales</taxon>
        <taxon>Brassicaceae</taxon>
        <taxon>Brassiceae</taxon>
        <taxon>Raphanus</taxon>
    </lineage>
</organism>
<accession>A0A9W3DF20</accession>
<dbReference type="CDD" id="cd06222">
    <property type="entry name" value="RNase_H_like"/>
    <property type="match status" value="1"/>
</dbReference>
<dbReference type="InterPro" id="IPR026960">
    <property type="entry name" value="RVT-Znf"/>
</dbReference>
<feature type="domain" description="Reverse transcriptase" evidence="2">
    <location>
        <begin position="711"/>
        <end position="992"/>
    </location>
</feature>
<dbReference type="InterPro" id="IPR000477">
    <property type="entry name" value="RT_dom"/>
</dbReference>
<dbReference type="Gene3D" id="3.60.10.10">
    <property type="entry name" value="Endonuclease/exonuclease/phosphatase"/>
    <property type="match status" value="1"/>
</dbReference>
<dbReference type="GO" id="GO:0004523">
    <property type="term" value="F:RNA-DNA hybrid ribonuclease activity"/>
    <property type="evidence" value="ECO:0007669"/>
    <property type="project" value="InterPro"/>
</dbReference>
<dbReference type="SUPFAM" id="SSF53098">
    <property type="entry name" value="Ribonuclease H-like"/>
    <property type="match status" value="1"/>
</dbReference>
<dbReference type="PANTHER" id="PTHR33116:SF70">
    <property type="entry name" value="NON-LTR RETROELEMENT REVERSE TRANSCRIPTASE-LIKE PROTEIN"/>
    <property type="match status" value="1"/>
</dbReference>
<sequence>MSPHKTILMEIAKGLGRPIKVDLTTLNIERARFARICMEVNLNKPLKRSVMINGERYFVSYEGISAICSTCGMYGHLVHACPRNVIERTLVPVTRVITMHESTESIRMEEEFTQVRHARKKPEQQKQIDSGSRGINGRAMVGTKEREAHKGGALEEVRVSNRFGSLNEEGEKEELAEVAGGDDGNKENENTVNLNPGSSSKVHGKAIAFAATGNKGTQAPVRVGFKEKKALNLRNPNFQKNKPKSVGPTRGLVYGPARGEIELSVSGKRLRVEKESVGRPGGAFAGSTEVEGNERKSDQAPDQGSAHAQLALTENLPSDGSEPSVDQVGGDSKSMESGCLWLLWRSEVGELEVVKSTDQFIYAKIGNGIEVINLIVVYAAPTPSRRSGLWASLGEVVQNATGPVFIGGDFNTIVRLDERSGGNGRLSEDSIMFGDWINEMSLIDMGFCGNQFTWKRGKTTSTFVAKRLDRVLCCAQSRLKWQEAKVSHLPFMASDHAPLYLQLTPEVKGNALTLRKWNKEVFGSVQRRKETLVMEIKEVQKQIDTNYSDELLVKEGDLLKEFEIVLEQEELIWFQKSREKWVARGDRNTKFFHMSTIIRRRRNRVDMLKNDENRWISDAHELEELVITYFKKLYSLEDVETDTQSLPARGFVCLTNQEYTNLNKPFSAEEVEKSVRAMGSFKAPGPDGLQPVFYQRCWETVGASVVRFVRLFFETGKLPENTNDALVVLIPKVMKPESITQFRPISLCNVLFKIITKAMVGRLKGMMNKLIGPAQSSFIPGRLSADNIVVVQEAVHSMRKKQGQKGWMLLKLDLEKAYDRVRWDFLEDTLRVAGLPEAWVRRIMECVSGPSMSILWNGEKTESFKPLRGLRQGDLLSPYLFVLCMERLCHLIDEAVEDKKWKPIRLSRGGPQLSHICFADDLILFAEASVSQIRVIKSVLETFCRASGQKVSLPKSKIFFSQNVARERGEQISREGGIASTRELEKYLGMPILQKRINKDTFGEVLQKVASRLAGWKKQTLSLAGRVTLTKAVLSSIPVHQMSTIYLPASTLEKLDSLSRNFVWGGGQHLVAWDKICRPKTDGGLGIRKSREMNKALVAKVGWRLLNDNNSLWARVLRKKYVVGNIHDSTWRTVGKNVSSTWRSVAMGIREVVSAGHSWVIGNGRGIRFWKDRWLAGQTLMSVVIADLPENYESITARDLWVEGRGWDFTRITPFVTEETRLELLAVVVNTATGGQDRLSWGETPTGQFTVKSAYDLISRDDAPRANMGSFFCSMWRVVAPERVKLFLWLVGSHAIMTNAERYRRHLSGTDVCQVCRGGVETILHVLRDCPAMEGIWNKLVPRTKRDAFFSMPLFEWLYRNLSDNKAGEAIPWATMFAVSVWWGWKWRCGNVFGENRLWRDRVQFLINLAKEVMLVKEVEKGHIVIGQRIEVMIGWIPPRVGWMKLNTDGASHGNPGQASAGGVIRNGDGEWCGGFTLNIGRCSAPLAELWGVYYGQLVAWKKSFRRLELEVDSKMVVEFLTTGIGDAHSLSFLVRLCHGFLIRDWLVHIVHVYKEANRLADGLANLAFSLPLGFHSFDVAPMDVVTLLREDVDGPLRPRQTRL</sequence>
<evidence type="ECO:0000259" key="3">
    <source>
        <dbReference type="PROSITE" id="PS50879"/>
    </source>
</evidence>
<dbReference type="Pfam" id="PF00078">
    <property type="entry name" value="RVT_1"/>
    <property type="match status" value="1"/>
</dbReference>
<keyword evidence="4" id="KW-1185">Reference proteome</keyword>
<dbReference type="PROSITE" id="PS50878">
    <property type="entry name" value="RT_POL"/>
    <property type="match status" value="1"/>
</dbReference>
<dbReference type="Pfam" id="PF03372">
    <property type="entry name" value="Exo_endo_phos"/>
    <property type="match status" value="1"/>
</dbReference>
<dbReference type="CDD" id="cd01650">
    <property type="entry name" value="RT_nLTR_like"/>
    <property type="match status" value="1"/>
</dbReference>
<dbReference type="PANTHER" id="PTHR33116">
    <property type="entry name" value="REVERSE TRANSCRIPTASE ZINC-BINDING DOMAIN-CONTAINING PROTEIN-RELATED-RELATED"/>
    <property type="match status" value="1"/>
</dbReference>
<reference evidence="5" key="2">
    <citation type="submission" date="2025-08" db="UniProtKB">
        <authorList>
            <consortium name="RefSeq"/>
        </authorList>
    </citation>
    <scope>IDENTIFICATION</scope>
    <source>
        <tissue evidence="5">Leaf</tissue>
    </source>
</reference>
<dbReference type="RefSeq" id="XP_056862327.1">
    <property type="nucleotide sequence ID" value="XM_057006347.1"/>
</dbReference>
<feature type="region of interest" description="Disordered" evidence="1">
    <location>
        <begin position="117"/>
        <end position="151"/>
    </location>
</feature>
<protein>
    <submittedName>
        <fullName evidence="5">LOW QUALITY PROTEIN: uncharacterized protein LOC108845292</fullName>
    </submittedName>
</protein>
<dbReference type="Pfam" id="PF13456">
    <property type="entry name" value="RVT_3"/>
    <property type="match status" value="1"/>
</dbReference>
<dbReference type="SUPFAM" id="SSF56672">
    <property type="entry name" value="DNA/RNA polymerases"/>
    <property type="match status" value="1"/>
</dbReference>
<dbReference type="GO" id="GO:0003676">
    <property type="term" value="F:nucleic acid binding"/>
    <property type="evidence" value="ECO:0007669"/>
    <property type="project" value="InterPro"/>
</dbReference>
<feature type="domain" description="RNase H type-1" evidence="3">
    <location>
        <begin position="1440"/>
        <end position="1570"/>
    </location>
</feature>
<dbReference type="Pfam" id="PF13966">
    <property type="entry name" value="zf-RVT"/>
    <property type="match status" value="1"/>
</dbReference>
<name>A0A9W3DF20_RAPSA</name>
<evidence type="ECO:0000256" key="1">
    <source>
        <dbReference type="SAM" id="MobiDB-lite"/>
    </source>
</evidence>
<dbReference type="InterPro" id="IPR012337">
    <property type="entry name" value="RNaseH-like_sf"/>
</dbReference>
<dbReference type="InterPro" id="IPR005135">
    <property type="entry name" value="Endo/exonuclease/phosphatase"/>
</dbReference>
<evidence type="ECO:0000313" key="4">
    <source>
        <dbReference type="Proteomes" id="UP000504610"/>
    </source>
</evidence>
<dbReference type="KEGG" id="rsz:108845292"/>
<dbReference type="SUPFAM" id="SSF56219">
    <property type="entry name" value="DNase I-like"/>
    <property type="match status" value="1"/>
</dbReference>
<dbReference type="InterPro" id="IPR036397">
    <property type="entry name" value="RNaseH_sf"/>
</dbReference>
<proteinExistence type="predicted"/>
<dbReference type="Gene3D" id="3.30.420.10">
    <property type="entry name" value="Ribonuclease H-like superfamily/Ribonuclease H"/>
    <property type="match status" value="1"/>
</dbReference>
<evidence type="ECO:0000313" key="5">
    <source>
        <dbReference type="RefSeq" id="XP_056862327.1"/>
    </source>
</evidence>
<feature type="compositionally biased region" description="Polar residues" evidence="1">
    <location>
        <begin position="190"/>
        <end position="199"/>
    </location>
</feature>
<dbReference type="GeneID" id="108845292"/>
<evidence type="ECO:0000259" key="2">
    <source>
        <dbReference type="PROSITE" id="PS50878"/>
    </source>
</evidence>
<dbReference type="InterPro" id="IPR043502">
    <property type="entry name" value="DNA/RNA_pol_sf"/>
</dbReference>
<dbReference type="OrthoDB" id="1100040at2759"/>
<dbReference type="InterPro" id="IPR036691">
    <property type="entry name" value="Endo/exonu/phosph_ase_sf"/>
</dbReference>
<feature type="region of interest" description="Disordered" evidence="1">
    <location>
        <begin position="272"/>
        <end position="306"/>
    </location>
</feature>
<dbReference type="InterPro" id="IPR044730">
    <property type="entry name" value="RNase_H-like_dom_plant"/>
</dbReference>
<dbReference type="PROSITE" id="PS50879">
    <property type="entry name" value="RNASE_H_1"/>
    <property type="match status" value="1"/>
</dbReference>
<reference evidence="4" key="1">
    <citation type="journal article" date="2019" name="Database">
        <title>The radish genome database (RadishGD): an integrated information resource for radish genomics.</title>
        <authorList>
            <person name="Yu H.J."/>
            <person name="Baek S."/>
            <person name="Lee Y.J."/>
            <person name="Cho A."/>
            <person name="Mun J.H."/>
        </authorList>
    </citation>
    <scope>NUCLEOTIDE SEQUENCE [LARGE SCALE GENOMIC DNA]</scope>
    <source>
        <strain evidence="4">cv. WK10039</strain>
    </source>
</reference>
<gene>
    <name evidence="5" type="primary">LOC108845292</name>
</gene>
<dbReference type="InterPro" id="IPR002156">
    <property type="entry name" value="RNaseH_domain"/>
</dbReference>
<dbReference type="Proteomes" id="UP000504610">
    <property type="component" value="Chromosome 3"/>
</dbReference>